<feature type="transmembrane region" description="Helical" evidence="7">
    <location>
        <begin position="372"/>
        <end position="392"/>
    </location>
</feature>
<evidence type="ECO:0000313" key="10">
    <source>
        <dbReference type="Proteomes" id="UP001519924"/>
    </source>
</evidence>
<dbReference type="PANTHER" id="PTHR32468">
    <property type="entry name" value="CATION/H + ANTIPORTER"/>
    <property type="match status" value="1"/>
</dbReference>
<feature type="transmembrane region" description="Helical" evidence="7">
    <location>
        <begin position="136"/>
        <end position="160"/>
    </location>
</feature>
<feature type="transmembrane region" description="Helical" evidence="7">
    <location>
        <begin position="203"/>
        <end position="222"/>
    </location>
</feature>
<comment type="caution">
    <text evidence="9">The sequence shown here is derived from an EMBL/GenBank/DDBJ whole genome shotgun (WGS) entry which is preliminary data.</text>
</comment>
<accession>A0ABS7F8T6</accession>
<feature type="transmembrane region" description="Helical" evidence="7">
    <location>
        <begin position="234"/>
        <end position="252"/>
    </location>
</feature>
<evidence type="ECO:0000256" key="7">
    <source>
        <dbReference type="SAM" id="Phobius"/>
    </source>
</evidence>
<dbReference type="Gene3D" id="1.20.1530.20">
    <property type="match status" value="1"/>
</dbReference>
<evidence type="ECO:0000256" key="3">
    <source>
        <dbReference type="ARBA" id="ARBA00022692"/>
    </source>
</evidence>
<evidence type="ECO:0000259" key="8">
    <source>
        <dbReference type="Pfam" id="PF00999"/>
    </source>
</evidence>
<evidence type="ECO:0000256" key="4">
    <source>
        <dbReference type="ARBA" id="ARBA00022989"/>
    </source>
</evidence>
<feature type="transmembrane region" description="Helical" evidence="7">
    <location>
        <begin position="286"/>
        <end position="305"/>
    </location>
</feature>
<evidence type="ECO:0000256" key="1">
    <source>
        <dbReference type="ARBA" id="ARBA00004141"/>
    </source>
</evidence>
<dbReference type="Pfam" id="PF00999">
    <property type="entry name" value="Na_H_Exchanger"/>
    <property type="match status" value="1"/>
</dbReference>
<dbReference type="InterPro" id="IPR050794">
    <property type="entry name" value="CPA2_transporter"/>
</dbReference>
<comment type="subcellular location">
    <subcellularLocation>
        <location evidence="1">Membrane</location>
        <topology evidence="1">Multi-pass membrane protein</topology>
    </subcellularLocation>
</comment>
<dbReference type="InterPro" id="IPR006153">
    <property type="entry name" value="Cation/H_exchanger_TM"/>
</dbReference>
<protein>
    <submittedName>
        <fullName evidence="9">Cation:proton antiporter</fullName>
    </submittedName>
</protein>
<feature type="transmembrane region" description="Helical" evidence="7">
    <location>
        <begin position="345"/>
        <end position="366"/>
    </location>
</feature>
<dbReference type="Proteomes" id="UP001519924">
    <property type="component" value="Unassembled WGS sequence"/>
</dbReference>
<dbReference type="InterPro" id="IPR038770">
    <property type="entry name" value="Na+/solute_symporter_sf"/>
</dbReference>
<proteinExistence type="predicted"/>
<evidence type="ECO:0000313" key="9">
    <source>
        <dbReference type="EMBL" id="MBW8271236.1"/>
    </source>
</evidence>
<feature type="transmembrane region" description="Helical" evidence="7">
    <location>
        <begin position="105"/>
        <end position="124"/>
    </location>
</feature>
<name>A0ABS7F8T6_9PROT</name>
<sequence length="418" mass="41255">MPSSRVLLLAVSFVLVLAPWLLWRLRAVRAVAPLAVVQILAGVALGPSLLGRVAPELHAALFPPAVLAALQGVATLGVLLYVFAAGMHLDPAALRAQGRRLAGPALGSFLVPLALGVGLGAWMAEAVPGAPGPRGGAPGFAAAIGACIACTALPVLAAILREAGWTGTRLGQTALALAALNDAALWLFLATVLALTAGSGGGALATLALALAWGGAMAWIARPLLARLAEKADADGRMLVVGVAFALASAAAAEAIEIGYIIGGFAAGAVMPRRCRAALLERLEPVAATVLLPFFFLSTGLRALIEPDSAAFLAVFAAATAATVAGKVAGAALPARAAGEGWPFALALGALMQAKGLMEVVVLAVLLDAGLIGPTVFSALVAMAIACTVAAAPLARLALARGGVAEAGAGAAAPRGAG</sequence>
<evidence type="ECO:0000256" key="6">
    <source>
        <dbReference type="ARBA" id="ARBA00023136"/>
    </source>
</evidence>
<organism evidence="9 10">
    <name type="scientific">Caldovatus aquaticus</name>
    <dbReference type="NCBI Taxonomy" id="2865671"/>
    <lineage>
        <taxon>Bacteria</taxon>
        <taxon>Pseudomonadati</taxon>
        <taxon>Pseudomonadota</taxon>
        <taxon>Alphaproteobacteria</taxon>
        <taxon>Acetobacterales</taxon>
        <taxon>Roseomonadaceae</taxon>
        <taxon>Caldovatus</taxon>
    </lineage>
</organism>
<feature type="transmembrane region" description="Helical" evidence="7">
    <location>
        <begin position="311"/>
        <end position="333"/>
    </location>
</feature>
<dbReference type="RefSeq" id="WP_220119011.1">
    <property type="nucleotide sequence ID" value="NZ_JAHZUY010000079.1"/>
</dbReference>
<keyword evidence="5" id="KW-0406">Ion transport</keyword>
<evidence type="ECO:0000256" key="5">
    <source>
        <dbReference type="ARBA" id="ARBA00023065"/>
    </source>
</evidence>
<evidence type="ECO:0000256" key="2">
    <source>
        <dbReference type="ARBA" id="ARBA00022448"/>
    </source>
</evidence>
<dbReference type="EMBL" id="JAHZUY010000079">
    <property type="protein sequence ID" value="MBW8271236.1"/>
    <property type="molecule type" value="Genomic_DNA"/>
</dbReference>
<keyword evidence="4 7" id="KW-1133">Transmembrane helix</keyword>
<feature type="transmembrane region" description="Helical" evidence="7">
    <location>
        <begin position="62"/>
        <end position="84"/>
    </location>
</feature>
<feature type="domain" description="Cation/H+ exchanger transmembrane" evidence="8">
    <location>
        <begin position="14"/>
        <end position="393"/>
    </location>
</feature>
<gene>
    <name evidence="9" type="ORF">K1J50_17305</name>
</gene>
<keyword evidence="3 7" id="KW-0812">Transmembrane</keyword>
<feature type="transmembrane region" description="Helical" evidence="7">
    <location>
        <begin position="30"/>
        <end position="50"/>
    </location>
</feature>
<keyword evidence="2" id="KW-0813">Transport</keyword>
<dbReference type="PANTHER" id="PTHR32468:SF0">
    <property type="entry name" value="K(+)_H(+) ANTIPORTER 1"/>
    <property type="match status" value="1"/>
</dbReference>
<feature type="transmembrane region" description="Helical" evidence="7">
    <location>
        <begin position="172"/>
        <end position="197"/>
    </location>
</feature>
<keyword evidence="10" id="KW-1185">Reference proteome</keyword>
<reference evidence="9 10" key="1">
    <citation type="submission" date="2021-08" db="EMBL/GenBank/DDBJ databases">
        <title>Caldovatus sediminis gen. nov., sp. nov., a moderately thermophilic bacterium isolated from a hot spring.</title>
        <authorList>
            <person name="Hu C.-J."/>
            <person name="Li W.-J."/>
            <person name="Xian W.-D."/>
        </authorList>
    </citation>
    <scope>NUCLEOTIDE SEQUENCE [LARGE SCALE GENOMIC DNA]</scope>
    <source>
        <strain evidence="9 10">SYSU G05006</strain>
    </source>
</reference>
<keyword evidence="6 7" id="KW-0472">Membrane</keyword>
<feature type="transmembrane region" description="Helical" evidence="7">
    <location>
        <begin position="6"/>
        <end position="23"/>
    </location>
</feature>